<dbReference type="InterPro" id="IPR010432">
    <property type="entry name" value="RDD"/>
</dbReference>
<name>A0ABQ2KBR5_9MICO</name>
<keyword evidence="3 7" id="KW-0812">Transmembrane</keyword>
<dbReference type="Proteomes" id="UP000626982">
    <property type="component" value="Unassembled WGS sequence"/>
</dbReference>
<comment type="caution">
    <text evidence="10">The sequence shown here is derived from an EMBL/GenBank/DDBJ whole genome shotgun (WGS) entry which is preliminary data.</text>
</comment>
<sequence length="240" mass="25716">MSEQPAGWYPDPYAALPGTERWWDGGQWLAQTREAPQHQAAGHAPAAPAWAERSEPRPSGYAGAGAPRTADGGVRASWSARLGAWLIDLVPFVVLSLVLLGAFGYFDLMSRAVDGDETAMAEAEAMLAPGSGFGTGLTLAILVAHLLYNVGFHVATGQTPGKRLVGIRVRMVDEDRRPTPRAALVRWIVQQGGPQLLTAIPGVGLIASIFTIVDHLFPLWDKEGQAIHDKAARTLVVRAR</sequence>
<evidence type="ECO:0000313" key="11">
    <source>
        <dbReference type="Proteomes" id="UP000626982"/>
    </source>
</evidence>
<keyword evidence="2" id="KW-1003">Cell membrane</keyword>
<evidence type="ECO:0000256" key="2">
    <source>
        <dbReference type="ARBA" id="ARBA00022475"/>
    </source>
</evidence>
<dbReference type="EMBL" id="BMLM01000001">
    <property type="protein sequence ID" value="GGN76924.1"/>
    <property type="molecule type" value="Genomic_DNA"/>
</dbReference>
<evidence type="ECO:0000259" key="8">
    <source>
        <dbReference type="Pfam" id="PF06271"/>
    </source>
</evidence>
<feature type="domain" description="RDD" evidence="8">
    <location>
        <begin position="76"/>
        <end position="232"/>
    </location>
</feature>
<organism evidence="10 11">
    <name type="scientific">Agrococcus terreus</name>
    <dbReference type="NCBI Taxonomy" id="574649"/>
    <lineage>
        <taxon>Bacteria</taxon>
        <taxon>Bacillati</taxon>
        <taxon>Actinomycetota</taxon>
        <taxon>Actinomycetes</taxon>
        <taxon>Micrococcales</taxon>
        <taxon>Microbacteriaceae</taxon>
        <taxon>Agrococcus</taxon>
    </lineage>
</organism>
<reference evidence="11" key="1">
    <citation type="journal article" date="2019" name="Int. J. Syst. Evol. Microbiol.">
        <title>The Global Catalogue of Microorganisms (GCM) 10K type strain sequencing project: providing services to taxonomists for standard genome sequencing and annotation.</title>
        <authorList>
            <consortium name="The Broad Institute Genomics Platform"/>
            <consortium name="The Broad Institute Genome Sequencing Center for Infectious Disease"/>
            <person name="Wu L."/>
            <person name="Ma J."/>
        </authorList>
    </citation>
    <scope>NUCLEOTIDE SEQUENCE [LARGE SCALE GENOMIC DNA]</scope>
    <source>
        <strain evidence="11">CGMCC 1.6960</strain>
    </source>
</reference>
<feature type="region of interest" description="Disordered" evidence="6">
    <location>
        <begin position="34"/>
        <end position="72"/>
    </location>
</feature>
<dbReference type="PANTHER" id="PTHR36115">
    <property type="entry name" value="PROLINE-RICH ANTIGEN HOMOLOG-RELATED"/>
    <property type="match status" value="1"/>
</dbReference>
<dbReference type="InterPro" id="IPR051791">
    <property type="entry name" value="Pra-immunoreactive"/>
</dbReference>
<dbReference type="Pfam" id="PF06271">
    <property type="entry name" value="RDD"/>
    <property type="match status" value="1"/>
</dbReference>
<evidence type="ECO:0000256" key="1">
    <source>
        <dbReference type="ARBA" id="ARBA00004651"/>
    </source>
</evidence>
<dbReference type="PANTHER" id="PTHR36115:SF6">
    <property type="entry name" value="PROLINE-RICH ANTIGEN HOMOLOG"/>
    <property type="match status" value="1"/>
</dbReference>
<feature type="transmembrane region" description="Helical" evidence="7">
    <location>
        <begin position="85"/>
        <end position="106"/>
    </location>
</feature>
<keyword evidence="4 7" id="KW-1133">Transmembrane helix</keyword>
<dbReference type="InterPro" id="IPR018929">
    <property type="entry name" value="DUF2510"/>
</dbReference>
<comment type="subcellular location">
    <subcellularLocation>
        <location evidence="1">Cell membrane</location>
        <topology evidence="1">Multi-pass membrane protein</topology>
    </subcellularLocation>
</comment>
<feature type="transmembrane region" description="Helical" evidence="7">
    <location>
        <begin position="126"/>
        <end position="148"/>
    </location>
</feature>
<feature type="compositionally biased region" description="Low complexity" evidence="6">
    <location>
        <begin position="37"/>
        <end position="51"/>
    </location>
</feature>
<keyword evidence="5 7" id="KW-0472">Membrane</keyword>
<proteinExistence type="predicted"/>
<accession>A0ABQ2KBR5</accession>
<evidence type="ECO:0000313" key="10">
    <source>
        <dbReference type="EMBL" id="GGN76924.1"/>
    </source>
</evidence>
<dbReference type="RefSeq" id="WP_188717959.1">
    <property type="nucleotide sequence ID" value="NZ_BAABBD010000001.1"/>
</dbReference>
<evidence type="ECO:0000259" key="9">
    <source>
        <dbReference type="Pfam" id="PF10708"/>
    </source>
</evidence>
<evidence type="ECO:0000256" key="4">
    <source>
        <dbReference type="ARBA" id="ARBA00022989"/>
    </source>
</evidence>
<gene>
    <name evidence="10" type="ORF">GCM10010968_00830</name>
</gene>
<dbReference type="Pfam" id="PF10708">
    <property type="entry name" value="DUF2510"/>
    <property type="match status" value="1"/>
</dbReference>
<evidence type="ECO:0000256" key="7">
    <source>
        <dbReference type="SAM" id="Phobius"/>
    </source>
</evidence>
<evidence type="ECO:0000256" key="6">
    <source>
        <dbReference type="SAM" id="MobiDB-lite"/>
    </source>
</evidence>
<evidence type="ECO:0000256" key="3">
    <source>
        <dbReference type="ARBA" id="ARBA00022692"/>
    </source>
</evidence>
<evidence type="ECO:0000256" key="5">
    <source>
        <dbReference type="ARBA" id="ARBA00023136"/>
    </source>
</evidence>
<feature type="domain" description="DUF2510" evidence="9">
    <location>
        <begin position="6"/>
        <end position="41"/>
    </location>
</feature>
<protein>
    <recommendedName>
        <fullName evidence="12">RDD family protein</fullName>
    </recommendedName>
</protein>
<evidence type="ECO:0008006" key="12">
    <source>
        <dbReference type="Google" id="ProtNLM"/>
    </source>
</evidence>
<keyword evidence="11" id="KW-1185">Reference proteome</keyword>